<protein>
    <recommendedName>
        <fullName evidence="8 10">Adenylosuccinate synthetase</fullName>
        <shortName evidence="8">AMPSase</shortName>
        <shortName evidence="8">AdSS</shortName>
        <ecNumber evidence="8 10">6.3.4.4</ecNumber>
    </recommendedName>
    <alternativeName>
        <fullName evidence="8">IMP--aspartate ligase</fullName>
    </alternativeName>
</protein>
<dbReference type="EC" id="6.3.4.4" evidence="8 10"/>
<dbReference type="FunFam" id="3.90.170.10:FF:000001">
    <property type="entry name" value="Adenylosuccinate synthetase"/>
    <property type="match status" value="1"/>
</dbReference>
<evidence type="ECO:0000256" key="2">
    <source>
        <dbReference type="ARBA" id="ARBA00022598"/>
    </source>
</evidence>
<feature type="binding site" evidence="8">
    <location>
        <begin position="12"/>
        <end position="18"/>
    </location>
    <ligand>
        <name>GTP</name>
        <dbReference type="ChEBI" id="CHEBI:37565"/>
    </ligand>
</feature>
<evidence type="ECO:0000256" key="8">
    <source>
        <dbReference type="HAMAP-Rule" id="MF_00011"/>
    </source>
</evidence>
<dbReference type="Proteomes" id="UP000480303">
    <property type="component" value="Unassembled WGS sequence"/>
</dbReference>
<proteinExistence type="inferred from homology"/>
<dbReference type="UniPathway" id="UPA00075">
    <property type="reaction ID" value="UER00335"/>
</dbReference>
<gene>
    <name evidence="8 11" type="primary">purA</name>
    <name evidence="11" type="ORF">Hs30E_18860</name>
</gene>
<dbReference type="HAMAP" id="MF_00011">
    <property type="entry name" value="Adenylosucc_synth"/>
    <property type="match status" value="1"/>
</dbReference>
<comment type="subunit">
    <text evidence="1 8">Homodimer.</text>
</comment>
<dbReference type="InterPro" id="IPR042111">
    <property type="entry name" value="Adenylosuccinate_synth_dom3"/>
</dbReference>
<dbReference type="Gene3D" id="3.40.440.10">
    <property type="entry name" value="Adenylosuccinate Synthetase, subunit A, domain 1"/>
    <property type="match status" value="1"/>
</dbReference>
<feature type="binding site" description="in other chain" evidence="8">
    <location>
        <begin position="13"/>
        <end position="16"/>
    </location>
    <ligand>
        <name>IMP</name>
        <dbReference type="ChEBI" id="CHEBI:58053"/>
        <note>ligand shared between dimeric partners</note>
    </ligand>
</feature>
<dbReference type="SUPFAM" id="SSF52540">
    <property type="entry name" value="P-loop containing nucleoside triphosphate hydrolases"/>
    <property type="match status" value="1"/>
</dbReference>
<evidence type="ECO:0000256" key="10">
    <source>
        <dbReference type="RuleBase" id="RU000520"/>
    </source>
</evidence>
<feature type="binding site" evidence="8">
    <location>
        <position position="142"/>
    </location>
    <ligand>
        <name>IMP</name>
        <dbReference type="ChEBI" id="CHEBI:58053"/>
        <note>ligand shared between dimeric partners</note>
    </ligand>
</feature>
<feature type="binding site" evidence="8">
    <location>
        <position position="13"/>
    </location>
    <ligand>
        <name>Mg(2+)</name>
        <dbReference type="ChEBI" id="CHEBI:18420"/>
    </ligand>
</feature>
<evidence type="ECO:0000256" key="4">
    <source>
        <dbReference type="ARBA" id="ARBA00022741"/>
    </source>
</evidence>
<comment type="function">
    <text evidence="8">Plays an important role in the de novo pathway of purine nucleotide biosynthesis. Catalyzes the first committed step in the biosynthesis of AMP from IMP.</text>
</comment>
<comment type="similarity">
    <text evidence="8 10">Belongs to the adenylosuccinate synthetase family.</text>
</comment>
<dbReference type="GO" id="GO:0005737">
    <property type="term" value="C:cytoplasm"/>
    <property type="evidence" value="ECO:0007669"/>
    <property type="project" value="UniProtKB-SubCell"/>
</dbReference>
<dbReference type="RefSeq" id="WP_172209769.1">
    <property type="nucleotide sequence ID" value="NZ_BLLI01000078.1"/>
</dbReference>
<keyword evidence="4 8" id="KW-0547">Nucleotide-binding</keyword>
<evidence type="ECO:0000256" key="3">
    <source>
        <dbReference type="ARBA" id="ARBA00022723"/>
    </source>
</evidence>
<dbReference type="InterPro" id="IPR042110">
    <property type="entry name" value="Adenylosuccinate_synth_dom2"/>
</dbReference>
<dbReference type="GO" id="GO:0046040">
    <property type="term" value="P:IMP metabolic process"/>
    <property type="evidence" value="ECO:0007669"/>
    <property type="project" value="TreeGrafter"/>
</dbReference>
<feature type="binding site" description="in other chain" evidence="8">
    <location>
        <position position="302"/>
    </location>
    <ligand>
        <name>IMP</name>
        <dbReference type="ChEBI" id="CHEBI:58053"/>
        <note>ligand shared between dimeric partners</note>
    </ligand>
</feature>
<dbReference type="CDD" id="cd03108">
    <property type="entry name" value="AdSS"/>
    <property type="match status" value="1"/>
</dbReference>
<dbReference type="GO" id="GO:0000287">
    <property type="term" value="F:magnesium ion binding"/>
    <property type="evidence" value="ECO:0007669"/>
    <property type="project" value="UniProtKB-UniRule"/>
</dbReference>
<evidence type="ECO:0000313" key="11">
    <source>
        <dbReference type="EMBL" id="GFH43335.1"/>
    </source>
</evidence>
<comment type="subcellular location">
    <subcellularLocation>
        <location evidence="8">Cytoplasm</location>
    </subcellularLocation>
</comment>
<dbReference type="PANTHER" id="PTHR11846:SF0">
    <property type="entry name" value="ADENYLOSUCCINATE SYNTHETASE"/>
    <property type="match status" value="1"/>
</dbReference>
<feature type="binding site" evidence="8">
    <location>
        <position position="40"/>
    </location>
    <ligand>
        <name>Mg(2+)</name>
        <dbReference type="ChEBI" id="CHEBI:18420"/>
    </ligand>
</feature>
<evidence type="ECO:0000256" key="5">
    <source>
        <dbReference type="ARBA" id="ARBA00022755"/>
    </source>
</evidence>
<evidence type="ECO:0000256" key="7">
    <source>
        <dbReference type="ARBA" id="ARBA00023134"/>
    </source>
</evidence>
<reference evidence="11 12" key="1">
    <citation type="submission" date="2020-02" db="EMBL/GenBank/DDBJ databases">
        <title>Draft genome sequence of Lactococcus sp. Hs30E4-3.</title>
        <authorList>
            <person name="Noda S."/>
            <person name="Yuki M."/>
            <person name="Ohkuma M."/>
        </authorList>
    </citation>
    <scope>NUCLEOTIDE SEQUENCE [LARGE SCALE GENOMIC DNA]</scope>
    <source>
        <strain evidence="11 12">Hs30E4-3</strain>
    </source>
</reference>
<dbReference type="Pfam" id="PF00709">
    <property type="entry name" value="Adenylsucc_synt"/>
    <property type="match status" value="1"/>
</dbReference>
<keyword evidence="2 8" id="KW-0436">Ligase</keyword>
<feature type="binding site" description="in other chain" evidence="8">
    <location>
        <position position="238"/>
    </location>
    <ligand>
        <name>IMP</name>
        <dbReference type="ChEBI" id="CHEBI:58053"/>
        <note>ligand shared between dimeric partners</note>
    </ligand>
</feature>
<feature type="binding site" evidence="8">
    <location>
        <begin position="40"/>
        <end position="42"/>
    </location>
    <ligand>
        <name>GTP</name>
        <dbReference type="ChEBI" id="CHEBI:37565"/>
    </ligand>
</feature>
<dbReference type="GO" id="GO:0005525">
    <property type="term" value="F:GTP binding"/>
    <property type="evidence" value="ECO:0007669"/>
    <property type="project" value="UniProtKB-UniRule"/>
</dbReference>
<dbReference type="InterPro" id="IPR033128">
    <property type="entry name" value="Adenylosuccin_syn_Lys_AS"/>
</dbReference>
<dbReference type="InterPro" id="IPR018220">
    <property type="entry name" value="Adenylosuccin_syn_GTP-bd"/>
</dbReference>
<dbReference type="PANTHER" id="PTHR11846">
    <property type="entry name" value="ADENYLOSUCCINATE SYNTHETASE"/>
    <property type="match status" value="1"/>
</dbReference>
<feature type="binding site" description="in other chain" evidence="8">
    <location>
        <position position="128"/>
    </location>
    <ligand>
        <name>IMP</name>
        <dbReference type="ChEBI" id="CHEBI:58053"/>
        <note>ligand shared between dimeric partners</note>
    </ligand>
</feature>
<dbReference type="InterPro" id="IPR042109">
    <property type="entry name" value="Adenylosuccinate_synth_dom1"/>
</dbReference>
<keyword evidence="6 8" id="KW-0460">Magnesium</keyword>
<comment type="pathway">
    <text evidence="8 10">Purine metabolism; AMP biosynthesis via de novo pathway; AMP from IMP: step 1/2.</text>
</comment>
<evidence type="ECO:0000313" key="12">
    <source>
        <dbReference type="Proteomes" id="UP000480303"/>
    </source>
</evidence>
<dbReference type="GO" id="GO:0044208">
    <property type="term" value="P:'de novo' AMP biosynthetic process"/>
    <property type="evidence" value="ECO:0007669"/>
    <property type="project" value="UniProtKB-UniRule"/>
</dbReference>
<keyword evidence="8" id="KW-0963">Cytoplasm</keyword>
<dbReference type="SMART" id="SM00788">
    <property type="entry name" value="Adenylsucc_synt"/>
    <property type="match status" value="1"/>
</dbReference>
<comment type="cofactor">
    <cofactor evidence="8">
        <name>Mg(2+)</name>
        <dbReference type="ChEBI" id="CHEBI:18420"/>
    </cofactor>
    <text evidence="8">Binds 1 Mg(2+) ion per subunit.</text>
</comment>
<keyword evidence="7 8" id="KW-0342">GTP-binding</keyword>
<dbReference type="NCBIfam" id="TIGR00184">
    <property type="entry name" value="purA"/>
    <property type="match status" value="1"/>
</dbReference>
<dbReference type="NCBIfam" id="NF002223">
    <property type="entry name" value="PRK01117.1"/>
    <property type="match status" value="1"/>
</dbReference>
<dbReference type="InterPro" id="IPR001114">
    <property type="entry name" value="Adenylosuccinate_synthetase"/>
</dbReference>
<feature type="binding site" evidence="8">
    <location>
        <begin position="412"/>
        <end position="414"/>
    </location>
    <ligand>
        <name>GTP</name>
        <dbReference type="ChEBI" id="CHEBI:37565"/>
    </ligand>
</feature>
<feature type="binding site" evidence="8">
    <location>
        <begin position="298"/>
        <end position="304"/>
    </location>
    <ligand>
        <name>substrate</name>
    </ligand>
</feature>
<dbReference type="Gene3D" id="1.10.300.10">
    <property type="entry name" value="Adenylosuccinate Synthetase, subunit A, domain 2"/>
    <property type="match status" value="1"/>
</dbReference>
<dbReference type="FunFam" id="1.10.300.10:FF:000001">
    <property type="entry name" value="Adenylosuccinate synthetase"/>
    <property type="match status" value="1"/>
</dbReference>
<name>A0A6A0BF60_9LACT</name>
<dbReference type="AlphaFoldDB" id="A0A6A0BF60"/>
<keyword evidence="12" id="KW-1185">Reference proteome</keyword>
<dbReference type="Gene3D" id="3.90.170.10">
    <property type="entry name" value="Adenylosuccinate Synthetase, subunit A, domain 3"/>
    <property type="match status" value="1"/>
</dbReference>
<feature type="binding site" evidence="8">
    <location>
        <position position="304"/>
    </location>
    <ligand>
        <name>GTP</name>
        <dbReference type="ChEBI" id="CHEBI:37565"/>
    </ligand>
</feature>
<dbReference type="InterPro" id="IPR027417">
    <property type="entry name" value="P-loop_NTPase"/>
</dbReference>
<feature type="binding site" evidence="8">
    <location>
        <begin position="330"/>
        <end position="332"/>
    </location>
    <ligand>
        <name>GTP</name>
        <dbReference type="ChEBI" id="CHEBI:37565"/>
    </ligand>
</feature>
<organism evidence="11 12">
    <name type="scientific">Pseudolactococcus hodotermopsidis</name>
    <dbReference type="NCBI Taxonomy" id="2709157"/>
    <lineage>
        <taxon>Bacteria</taxon>
        <taxon>Bacillati</taxon>
        <taxon>Bacillota</taxon>
        <taxon>Bacilli</taxon>
        <taxon>Lactobacillales</taxon>
        <taxon>Streptococcaceae</taxon>
        <taxon>Pseudolactococcus</taxon>
    </lineage>
</organism>
<keyword evidence="3 8" id="KW-0479">Metal-binding</keyword>
<feature type="binding site" description="in other chain" evidence="8">
    <location>
        <position position="223"/>
    </location>
    <ligand>
        <name>IMP</name>
        <dbReference type="ChEBI" id="CHEBI:58053"/>
        <note>ligand shared between dimeric partners</note>
    </ligand>
</feature>
<comment type="caution">
    <text evidence="11">The sequence shown here is derived from an EMBL/GenBank/DDBJ whole genome shotgun (WGS) entry which is preliminary data.</text>
</comment>
<dbReference type="PROSITE" id="PS00513">
    <property type="entry name" value="ADENYLOSUCCIN_SYN_2"/>
    <property type="match status" value="1"/>
</dbReference>
<evidence type="ECO:0000256" key="1">
    <source>
        <dbReference type="ARBA" id="ARBA00011738"/>
    </source>
</evidence>
<keyword evidence="5 8" id="KW-0658">Purine biosynthesis</keyword>
<accession>A0A6A0BF60</accession>
<feature type="active site" description="Proton acceptor" evidence="8">
    <location>
        <position position="13"/>
    </location>
</feature>
<feature type="active site" description="Proton donor" evidence="8">
    <location>
        <position position="41"/>
    </location>
</feature>
<evidence type="ECO:0000256" key="6">
    <source>
        <dbReference type="ARBA" id="ARBA00022842"/>
    </source>
</evidence>
<sequence length="430" mass="47477">MSSVVVVGTQWGDEGKGKITDFLSENAEVIARYQGGDNAGHTIVIDGTKYKLHLIPSGIFYPEKISVIGNGVVVNPKSLVKELAYLHEAGITTDNLRISDRAHVILPYHIKLDQLQEDAKGDNKIGTTIKGIGPAYMDKAARVGIRIADLLDKDIFAERLKINLEQKNREFVKMYEVDPVDFQEIFDEYYDYGQQIKKYVTDTSVILNDALDAGKRVLFEGAQGVMLDIDQGTYPYVTSSNPVAGGVTIGSGVGPSKISKVVGVCKAYTSRVGDGPFPTELNDEIGHQIREVGHEYGTTTGRPRRVGWFDSVVMRHSRRVSGLTNLSLNSIDVLTGLDEVKICVAYDLDGERIDYYPASLETLQRCTPIYETLPGWSEDITGVRHLDDLPETAKNYVRRVSELVGVKISTFSVGPDRDQTNVLESVWGIL</sequence>
<feature type="active site" evidence="9">
    <location>
        <position position="139"/>
    </location>
</feature>
<feature type="binding site" description="in other chain" evidence="8">
    <location>
        <begin position="38"/>
        <end position="41"/>
    </location>
    <ligand>
        <name>IMP</name>
        <dbReference type="ChEBI" id="CHEBI:58053"/>
        <note>ligand shared between dimeric partners</note>
    </ligand>
</feature>
<dbReference type="GO" id="GO:0004019">
    <property type="term" value="F:adenylosuccinate synthase activity"/>
    <property type="evidence" value="ECO:0007669"/>
    <property type="project" value="UniProtKB-UniRule"/>
</dbReference>
<evidence type="ECO:0000256" key="9">
    <source>
        <dbReference type="PROSITE-ProRule" id="PRU10134"/>
    </source>
</evidence>
<dbReference type="EMBL" id="BLLI01000078">
    <property type="protein sequence ID" value="GFH43335.1"/>
    <property type="molecule type" value="Genomic_DNA"/>
</dbReference>
<dbReference type="PROSITE" id="PS01266">
    <property type="entry name" value="ADENYLOSUCCIN_SYN_1"/>
    <property type="match status" value="1"/>
</dbReference>
<comment type="catalytic activity">
    <reaction evidence="8 10">
        <text>IMP + L-aspartate + GTP = N(6)-(1,2-dicarboxyethyl)-AMP + GDP + phosphate + 2 H(+)</text>
        <dbReference type="Rhea" id="RHEA:15753"/>
        <dbReference type="ChEBI" id="CHEBI:15378"/>
        <dbReference type="ChEBI" id="CHEBI:29991"/>
        <dbReference type="ChEBI" id="CHEBI:37565"/>
        <dbReference type="ChEBI" id="CHEBI:43474"/>
        <dbReference type="ChEBI" id="CHEBI:57567"/>
        <dbReference type="ChEBI" id="CHEBI:58053"/>
        <dbReference type="ChEBI" id="CHEBI:58189"/>
        <dbReference type="EC" id="6.3.4.4"/>
    </reaction>
</comment>